<accession>A0A117SXI0</accession>
<name>A0A117SXI0_9BACL</name>
<dbReference type="Pfam" id="PF00364">
    <property type="entry name" value="Biotin_lipoyl"/>
    <property type="match status" value="1"/>
</dbReference>
<dbReference type="PROSITE" id="PS50968">
    <property type="entry name" value="BIOTINYL_LIPOYL"/>
    <property type="match status" value="1"/>
</dbReference>
<dbReference type="Gene3D" id="3.30.559.10">
    <property type="entry name" value="Chloramphenicol acetyltransferase-like domain"/>
    <property type="match status" value="1"/>
</dbReference>
<dbReference type="EMBL" id="LPVJ01000052">
    <property type="protein sequence ID" value="KUO95371.1"/>
    <property type="molecule type" value="Genomic_DNA"/>
</dbReference>
<dbReference type="EC" id="2.3.1.61" evidence="11"/>
<dbReference type="OrthoDB" id="9805770at2"/>
<evidence type="ECO:0000313" key="14">
    <source>
        <dbReference type="EMBL" id="KUO95371.1"/>
    </source>
</evidence>
<gene>
    <name evidence="14" type="ORF">ATW55_10985</name>
</gene>
<dbReference type="GO" id="GO:0033512">
    <property type="term" value="P:L-lysine catabolic process to acetyl-CoA via saccharopine"/>
    <property type="evidence" value="ECO:0007669"/>
    <property type="project" value="UniProtKB-UniPathway"/>
</dbReference>
<feature type="compositionally biased region" description="Polar residues" evidence="12">
    <location>
        <begin position="164"/>
        <end position="185"/>
    </location>
</feature>
<dbReference type="NCBIfam" id="NF004309">
    <property type="entry name" value="PRK05704.1"/>
    <property type="match status" value="1"/>
</dbReference>
<evidence type="ECO:0000313" key="15">
    <source>
        <dbReference type="Proteomes" id="UP000053557"/>
    </source>
</evidence>
<comment type="pathway">
    <text evidence="3">Amino-acid degradation; L-lysine degradation via saccharopine pathway; glutaryl-CoA from L-lysine: step 6/6.</text>
</comment>
<keyword evidence="15" id="KW-1185">Reference proteome</keyword>
<dbReference type="SUPFAM" id="SSF52777">
    <property type="entry name" value="CoA-dependent acyltransferases"/>
    <property type="match status" value="1"/>
</dbReference>
<comment type="function">
    <text evidence="2">E2 component of the 2-oxoglutarate dehydrogenase (OGDH) complex which catalyzes the second step in the conversion of 2-oxoglutarate to succinyl-CoA and CO(2).</text>
</comment>
<dbReference type="Pfam" id="PF00198">
    <property type="entry name" value="2-oxoacid_dh"/>
    <property type="match status" value="1"/>
</dbReference>
<comment type="caution">
    <text evidence="14">The sequence shown here is derived from an EMBL/GenBank/DDBJ whole genome shotgun (WGS) entry which is preliminary data.</text>
</comment>
<proteinExistence type="inferred from homology"/>
<comment type="catalytic activity">
    <reaction evidence="10">
        <text>N(6)-[(R)-dihydrolipoyl]-L-lysyl-[protein] + succinyl-CoA = N(6)-[(R)-S(8)-succinyldihydrolipoyl]-L-lysyl-[protein] + CoA</text>
        <dbReference type="Rhea" id="RHEA:15213"/>
        <dbReference type="Rhea" id="RHEA-COMP:10475"/>
        <dbReference type="Rhea" id="RHEA-COMP:20092"/>
        <dbReference type="ChEBI" id="CHEBI:57287"/>
        <dbReference type="ChEBI" id="CHEBI:57292"/>
        <dbReference type="ChEBI" id="CHEBI:83100"/>
        <dbReference type="ChEBI" id="CHEBI:83120"/>
        <dbReference type="EC" id="2.3.1.61"/>
    </reaction>
</comment>
<dbReference type="PANTHER" id="PTHR43416:SF5">
    <property type="entry name" value="DIHYDROLIPOYLLYSINE-RESIDUE SUCCINYLTRANSFERASE COMPONENT OF 2-OXOGLUTARATE DEHYDROGENASE COMPLEX, MITOCHONDRIAL"/>
    <property type="match status" value="1"/>
</dbReference>
<sequence length="422" mass="45647">MSDIRVPELGESIVDATILTWFKKPGDVVAAGEAVAELETDKVNLEVIAEEGGMLSSVKKEIGETVHVGEVIGVLDASIRQEASRGVTPSDGGRTDQAGVRAAESAAPAKELPHSLHLDTPAQGLFALRATPSIRKEARERGIDLNQVVITPRHEKEVVAPSREQGSTPSSTAPKGAGESTQFLSSAFLREDEERQKMTRRRLTIAKRLVEAQHTAAHLTTYNEVDMTGVLAVRNRRKEKFKDTHGVSLGFMSFFTKATVAALKAFPLLNAEIQEDVMVIKHHYDIGVAVAAEGGLVVPVIRQADRLSFAEIETEIARLAKKARENTLGLSDLQGGTFTITNGGVFGSLFSTPILNAPQVGILGMHGIQERPVACDGQVVIRPMMYIALSYDHRIVDGAEAVQFLVRIKQLIEDPEALLLEG</sequence>
<dbReference type="RefSeq" id="WP_067717519.1">
    <property type="nucleotide sequence ID" value="NZ_LPVJ01000052.1"/>
</dbReference>
<dbReference type="InterPro" id="IPR001078">
    <property type="entry name" value="2-oxoacid_DH_actylTfrase"/>
</dbReference>
<dbReference type="InterPro" id="IPR006255">
    <property type="entry name" value="SucB"/>
</dbReference>
<keyword evidence="7 14" id="KW-0808">Transferase</keyword>
<dbReference type="AlphaFoldDB" id="A0A117SXI0"/>
<evidence type="ECO:0000256" key="12">
    <source>
        <dbReference type="SAM" id="MobiDB-lite"/>
    </source>
</evidence>
<dbReference type="GO" id="GO:0045252">
    <property type="term" value="C:oxoglutarate dehydrogenase complex"/>
    <property type="evidence" value="ECO:0007669"/>
    <property type="project" value="UniProtKB-UniRule"/>
</dbReference>
<dbReference type="InterPro" id="IPR023213">
    <property type="entry name" value="CAT-like_dom_sf"/>
</dbReference>
<comment type="similarity">
    <text evidence="4">Belongs to the 2-oxoacid dehydrogenase family.</text>
</comment>
<feature type="region of interest" description="Disordered" evidence="12">
    <location>
        <begin position="82"/>
        <end position="117"/>
    </location>
</feature>
<dbReference type="GO" id="GO:0004149">
    <property type="term" value="F:dihydrolipoyllysine-residue succinyltransferase activity"/>
    <property type="evidence" value="ECO:0007669"/>
    <property type="project" value="UniProtKB-UniRule"/>
</dbReference>
<dbReference type="FunFam" id="3.30.559.10:FF:000007">
    <property type="entry name" value="Dihydrolipoamide acetyltransferase component of pyruvate dehydrogenase complex"/>
    <property type="match status" value="1"/>
</dbReference>
<evidence type="ECO:0000256" key="2">
    <source>
        <dbReference type="ARBA" id="ARBA00004052"/>
    </source>
</evidence>
<keyword evidence="9" id="KW-0012">Acyltransferase</keyword>
<evidence type="ECO:0000259" key="13">
    <source>
        <dbReference type="PROSITE" id="PS50968"/>
    </source>
</evidence>
<evidence type="ECO:0000256" key="5">
    <source>
        <dbReference type="ARBA" id="ARBA00011666"/>
    </source>
</evidence>
<dbReference type="InterPro" id="IPR050537">
    <property type="entry name" value="2-oxoacid_dehydrogenase"/>
</dbReference>
<dbReference type="Gene3D" id="2.40.50.100">
    <property type="match status" value="1"/>
</dbReference>
<organism evidence="14 15">
    <name type="scientific">Ferroacidibacillus organovorans</name>
    <dbReference type="NCBI Taxonomy" id="1765683"/>
    <lineage>
        <taxon>Bacteria</taxon>
        <taxon>Bacillati</taxon>
        <taxon>Bacillota</taxon>
        <taxon>Bacilli</taxon>
        <taxon>Bacillales</taxon>
        <taxon>Alicyclobacillaceae</taxon>
        <taxon>Ferroacidibacillus</taxon>
    </lineage>
</organism>
<feature type="region of interest" description="Disordered" evidence="12">
    <location>
        <begin position="154"/>
        <end position="195"/>
    </location>
</feature>
<evidence type="ECO:0000256" key="4">
    <source>
        <dbReference type="ARBA" id="ARBA00007317"/>
    </source>
</evidence>
<comment type="subunit">
    <text evidence="5">Forms a 24-polypeptide structural core with octahedral symmetry. Part of the 2-oxoglutarate dehydrogenase (OGDH) complex composed of E1 (2-oxoglutarate dehydrogenase), E2 (dihydrolipoamide succinyltransferase) and E3 (dihydrolipoamide dehydrogenase); the complex contains multiple copies of the three enzymatic components (E1, E2 and E3).</text>
</comment>
<evidence type="ECO:0000256" key="9">
    <source>
        <dbReference type="ARBA" id="ARBA00023315"/>
    </source>
</evidence>
<dbReference type="InterPro" id="IPR000089">
    <property type="entry name" value="Biotin_lipoyl"/>
</dbReference>
<dbReference type="PROSITE" id="PS00189">
    <property type="entry name" value="LIPOYL"/>
    <property type="match status" value="1"/>
</dbReference>
<dbReference type="Proteomes" id="UP000053557">
    <property type="component" value="Unassembled WGS sequence"/>
</dbReference>
<dbReference type="InterPro" id="IPR011053">
    <property type="entry name" value="Single_hybrid_motif"/>
</dbReference>
<dbReference type="GO" id="GO:0006099">
    <property type="term" value="P:tricarboxylic acid cycle"/>
    <property type="evidence" value="ECO:0007669"/>
    <property type="project" value="UniProtKB-UniRule"/>
</dbReference>
<evidence type="ECO:0000256" key="6">
    <source>
        <dbReference type="ARBA" id="ARBA00022532"/>
    </source>
</evidence>
<dbReference type="PANTHER" id="PTHR43416">
    <property type="entry name" value="DIHYDROLIPOYLLYSINE-RESIDUE SUCCINYLTRANSFERASE COMPONENT OF 2-OXOGLUTARATE DEHYDROGENASE COMPLEX, MITOCHONDRIAL-RELATED"/>
    <property type="match status" value="1"/>
</dbReference>
<feature type="domain" description="Lipoyl-binding" evidence="13">
    <location>
        <begin position="1"/>
        <end position="76"/>
    </location>
</feature>
<dbReference type="GO" id="GO:0005829">
    <property type="term" value="C:cytosol"/>
    <property type="evidence" value="ECO:0007669"/>
    <property type="project" value="TreeGrafter"/>
</dbReference>
<evidence type="ECO:0000256" key="7">
    <source>
        <dbReference type="ARBA" id="ARBA00022679"/>
    </source>
</evidence>
<evidence type="ECO:0000256" key="3">
    <source>
        <dbReference type="ARBA" id="ARBA00005145"/>
    </source>
</evidence>
<dbReference type="NCBIfam" id="TIGR01347">
    <property type="entry name" value="sucB"/>
    <property type="match status" value="1"/>
</dbReference>
<evidence type="ECO:0000256" key="10">
    <source>
        <dbReference type="ARBA" id="ARBA00052761"/>
    </source>
</evidence>
<keyword evidence="8" id="KW-0450">Lipoyl</keyword>
<comment type="cofactor">
    <cofactor evidence="1">
        <name>(R)-lipoate</name>
        <dbReference type="ChEBI" id="CHEBI:83088"/>
    </cofactor>
</comment>
<dbReference type="SUPFAM" id="SSF51230">
    <property type="entry name" value="Single hybrid motif"/>
    <property type="match status" value="1"/>
</dbReference>
<keyword evidence="6" id="KW-0816">Tricarboxylic acid cycle</keyword>
<dbReference type="UniPathway" id="UPA00868">
    <property type="reaction ID" value="UER00840"/>
</dbReference>
<evidence type="ECO:0000256" key="11">
    <source>
        <dbReference type="NCBIfam" id="TIGR01347"/>
    </source>
</evidence>
<evidence type="ECO:0000256" key="8">
    <source>
        <dbReference type="ARBA" id="ARBA00022823"/>
    </source>
</evidence>
<dbReference type="InterPro" id="IPR003016">
    <property type="entry name" value="2-oxoA_DH_lipoyl-BS"/>
</dbReference>
<dbReference type="CDD" id="cd06849">
    <property type="entry name" value="lipoyl_domain"/>
    <property type="match status" value="1"/>
</dbReference>
<reference evidence="14 15" key="1">
    <citation type="submission" date="2015-12" db="EMBL/GenBank/DDBJ databases">
        <title>Draft genome sequence of Acidibacillus ferrooxidans ITV001, isolated from a chalcopyrite acid mine drainage site in Brazil.</title>
        <authorList>
            <person name="Dall'Agnol H."/>
            <person name="Nancucheo I."/>
            <person name="Johnson B."/>
            <person name="Oliveira R."/>
            <person name="Leite L."/>
            <person name="Pylro V."/>
            <person name="Nunes G.L."/>
            <person name="Tzotzos G."/>
            <person name="Fernandes G.R."/>
            <person name="Dutra J."/>
            <person name="Orellana S.C."/>
            <person name="Oliveira G."/>
        </authorList>
    </citation>
    <scope>NUCLEOTIDE SEQUENCE [LARGE SCALE GENOMIC DNA]</scope>
    <source>
        <strain evidence="15">ITV01</strain>
    </source>
</reference>
<evidence type="ECO:0000256" key="1">
    <source>
        <dbReference type="ARBA" id="ARBA00001938"/>
    </source>
</evidence>
<protein>
    <recommendedName>
        <fullName evidence="11">Dihydrolipoyllysine-residue succinyltransferase</fullName>
        <ecNumber evidence="11">2.3.1.61</ecNumber>
    </recommendedName>
</protein>